<dbReference type="Pfam" id="PF00682">
    <property type="entry name" value="HMGL-like"/>
    <property type="match status" value="1"/>
</dbReference>
<evidence type="ECO:0000256" key="1">
    <source>
        <dbReference type="ARBA" id="ARBA00023211"/>
    </source>
</evidence>
<evidence type="ECO:0000259" key="2">
    <source>
        <dbReference type="PROSITE" id="PS50991"/>
    </source>
</evidence>
<dbReference type="PANTHER" id="PTHR10277:SF9">
    <property type="entry name" value="2-ISOPROPYLMALATE SYNTHASE 1, CHLOROPLASTIC-RELATED"/>
    <property type="match status" value="1"/>
</dbReference>
<dbReference type="InterPro" id="IPR013785">
    <property type="entry name" value="Aldolase_TIM"/>
</dbReference>
<evidence type="ECO:0000313" key="3">
    <source>
        <dbReference type="EMBL" id="KYO51745.1"/>
    </source>
</evidence>
<dbReference type="OrthoDB" id="7954579at2"/>
<sequence>MTAVAAGPSVAEPPVAAGVMPGARWAFADRIDLMDESLREGAERASVPPDLDAKCDLARAIADVGIRTLVVGMFPDVPQNAELLARLVRRQQAGQLPADLRFMVISHVGVTMRQTLALLDELAIPLDTVHVIAIHSVSDLQITHLFPTILRKDGAVDWDQAAWEALDDATRRARNLDWLADFLPVVTGWRGGGVMVGLLDAFRADHGHLMNAVATVAAAGIRQIRLVDTAGTCLPHQLPQTVGEPVARFPDIAFYGHFHDDFGMSTANAVMGLSLGLKGVDVSVGGFANRAGHPPLAEVVMALRKLYGVELPGVDPTRLHGLSRMAERIYGLMENPAQAITGVVTHSVQSGIRTELLRKAPRIFDAIAPEEVGARLVAMFGVRSGRDGLLRFLRERQLLAPFGLEPTPEIADALFEHLDAEWARRSAGARARLGELIEQYQDTLNASFFTEEAMTSWLSAHLTAVHMKTA</sequence>
<accession>A0A162KNV7</accession>
<reference evidence="3 4" key="1">
    <citation type="submission" date="2015-12" db="EMBL/GenBank/DDBJ databases">
        <title>Genome sequence of Tistrella mobilis MCCC 1A02139.</title>
        <authorList>
            <person name="Lu L."/>
            <person name="Lai Q."/>
            <person name="Shao Z."/>
            <person name="Qian P."/>
        </authorList>
    </citation>
    <scope>NUCLEOTIDE SEQUENCE [LARGE SCALE GENOMIC DNA]</scope>
    <source>
        <strain evidence="3 4">MCCC 1A02139</strain>
    </source>
</reference>
<dbReference type="Gene3D" id="3.20.20.70">
    <property type="entry name" value="Aldolase class I"/>
    <property type="match status" value="1"/>
</dbReference>
<proteinExistence type="predicted"/>
<evidence type="ECO:0000313" key="4">
    <source>
        <dbReference type="Proteomes" id="UP000075787"/>
    </source>
</evidence>
<name>A0A162KNV7_9PROT</name>
<dbReference type="CDD" id="cd03174">
    <property type="entry name" value="DRE_TIM_metallolyase"/>
    <property type="match status" value="1"/>
</dbReference>
<comment type="caution">
    <text evidence="3">The sequence shown here is derived from an EMBL/GenBank/DDBJ whole genome shotgun (WGS) entry which is preliminary data.</text>
</comment>
<dbReference type="InterPro" id="IPR000891">
    <property type="entry name" value="PYR_CT"/>
</dbReference>
<dbReference type="InterPro" id="IPR050073">
    <property type="entry name" value="2-IPM_HCS-like"/>
</dbReference>
<keyword evidence="1" id="KW-0464">Manganese</keyword>
<dbReference type="PROSITE" id="PS50991">
    <property type="entry name" value="PYR_CT"/>
    <property type="match status" value="1"/>
</dbReference>
<feature type="domain" description="Pyruvate carboxyltransferase" evidence="2">
    <location>
        <begin position="203"/>
        <end position="320"/>
    </location>
</feature>
<gene>
    <name evidence="3" type="ORF">AUP44_07965</name>
</gene>
<protein>
    <submittedName>
        <fullName evidence="3">Homocitrate synthase</fullName>
    </submittedName>
</protein>
<dbReference type="AlphaFoldDB" id="A0A162KNV7"/>
<dbReference type="EMBL" id="LPZR01000166">
    <property type="protein sequence ID" value="KYO51745.1"/>
    <property type="molecule type" value="Genomic_DNA"/>
</dbReference>
<dbReference type="Proteomes" id="UP000075787">
    <property type="component" value="Unassembled WGS sequence"/>
</dbReference>
<dbReference type="RefSeq" id="WP_062765637.1">
    <property type="nucleotide sequence ID" value="NZ_CP121045.1"/>
</dbReference>
<organism evidence="3 4">
    <name type="scientific">Tistrella mobilis</name>
    <dbReference type="NCBI Taxonomy" id="171437"/>
    <lineage>
        <taxon>Bacteria</taxon>
        <taxon>Pseudomonadati</taxon>
        <taxon>Pseudomonadota</taxon>
        <taxon>Alphaproteobacteria</taxon>
        <taxon>Geminicoccales</taxon>
        <taxon>Geminicoccaceae</taxon>
        <taxon>Tistrella</taxon>
    </lineage>
</organism>
<dbReference type="SUPFAM" id="SSF51569">
    <property type="entry name" value="Aldolase"/>
    <property type="match status" value="1"/>
</dbReference>
<dbReference type="GeneID" id="97240991"/>
<dbReference type="GO" id="GO:0003852">
    <property type="term" value="F:2-isopropylmalate synthase activity"/>
    <property type="evidence" value="ECO:0007669"/>
    <property type="project" value="TreeGrafter"/>
</dbReference>
<dbReference type="GO" id="GO:0009098">
    <property type="term" value="P:L-leucine biosynthetic process"/>
    <property type="evidence" value="ECO:0007669"/>
    <property type="project" value="TreeGrafter"/>
</dbReference>
<dbReference type="PANTHER" id="PTHR10277">
    <property type="entry name" value="HOMOCITRATE SYNTHASE-RELATED"/>
    <property type="match status" value="1"/>
</dbReference>